<reference evidence="1" key="2">
    <citation type="submission" date="2012-02" db="EMBL/GenBank/DDBJ databases">
        <authorList>
            <person name="Genoscope - CEA"/>
        </authorList>
    </citation>
    <scope>NUCLEOTIDE SEQUENCE</scope>
</reference>
<proteinExistence type="predicted"/>
<dbReference type="EMBL" id="FO117576">
    <property type="protein sequence ID" value="CCF99340.1"/>
    <property type="molecule type" value="Genomic_DNA"/>
</dbReference>
<name>H6RE79_9BACT</name>
<accession>H6RE79</accession>
<protein>
    <recommendedName>
        <fullName evidence="2">DUF2007 domain-containing protein</fullName>
    </recommendedName>
</protein>
<gene>
    <name evidence="1" type="ORF">VIS_S3BAA50034</name>
</gene>
<evidence type="ECO:0000313" key="1">
    <source>
        <dbReference type="EMBL" id="CCF99340.1"/>
    </source>
</evidence>
<organism evidence="1">
    <name type="scientific">uncultured Flavobacteriia bacterium</name>
    <dbReference type="NCBI Taxonomy" id="212695"/>
    <lineage>
        <taxon>Bacteria</taxon>
        <taxon>Pseudomonadati</taxon>
        <taxon>Bacteroidota</taxon>
        <taxon>Flavobacteriia</taxon>
        <taxon>environmental samples</taxon>
    </lineage>
</organism>
<evidence type="ECO:0008006" key="2">
    <source>
        <dbReference type="Google" id="ProtNLM"/>
    </source>
</evidence>
<dbReference type="AlphaFoldDB" id="H6RE79"/>
<sequence>MALGKLESEGIRNFLIDKFLPLTHATAYIEGYRLQLDAPDVLKAKAIIDSIKE</sequence>
<reference evidence="1" key="1">
    <citation type="journal article" date="2012" name="Environ. Microbiol.">
        <title>Genomic content of uncultured Bacteroidetes from contrasting oceanic provinces in the North Atlantic Ocean.</title>
        <authorList>
            <person name="Gomez-Pereira P.R."/>
            <person name="Schuler M."/>
            <person name="Fuchs B.M."/>
            <person name="Bennke C."/>
            <person name="Teeling H."/>
            <person name="Waldmann J."/>
            <person name="Richter M."/>
            <person name="Barbe V."/>
            <person name="Bataille E."/>
            <person name="Glockner F.O."/>
            <person name="Amann R."/>
        </authorList>
    </citation>
    <scope>NUCLEOTIDE SEQUENCE</scope>
</reference>